<evidence type="ECO:0000313" key="1">
    <source>
        <dbReference type="EMBL" id="KAJ8623320.1"/>
    </source>
</evidence>
<sequence>MEKETHAKPSNKAWPKKKNGLLHLVQWVLQRHSARKPAAVSPASGKGQWKSLVGAMRPLHHDHLPHSPPISAGSSSRACSFYDRLPPHEYESDSSDGTSLYGSTEDLIGLCNANTESDGADEEKSEAEGPNAIDLKAEEFIAKFYQQMRLQHMNSIKN</sequence>
<evidence type="ECO:0000313" key="2">
    <source>
        <dbReference type="Proteomes" id="UP001234297"/>
    </source>
</evidence>
<accession>A0ACC2KQL5</accession>
<reference evidence="1 2" key="1">
    <citation type="journal article" date="2022" name="Hortic Res">
        <title>A haplotype resolved chromosomal level avocado genome allows analysis of novel avocado genes.</title>
        <authorList>
            <person name="Nath O."/>
            <person name="Fletcher S.J."/>
            <person name="Hayward A."/>
            <person name="Shaw L.M."/>
            <person name="Masouleh A.K."/>
            <person name="Furtado A."/>
            <person name="Henry R.J."/>
            <person name="Mitter N."/>
        </authorList>
    </citation>
    <scope>NUCLEOTIDE SEQUENCE [LARGE SCALE GENOMIC DNA]</scope>
    <source>
        <strain evidence="2">cv. Hass</strain>
    </source>
</reference>
<proteinExistence type="predicted"/>
<comment type="caution">
    <text evidence="1">The sequence shown here is derived from an EMBL/GenBank/DDBJ whole genome shotgun (WGS) entry which is preliminary data.</text>
</comment>
<protein>
    <submittedName>
        <fullName evidence="1">Uncharacterized protein</fullName>
    </submittedName>
</protein>
<name>A0ACC2KQL5_PERAE</name>
<keyword evidence="2" id="KW-1185">Reference proteome</keyword>
<dbReference type="Proteomes" id="UP001234297">
    <property type="component" value="Chromosome 10"/>
</dbReference>
<gene>
    <name evidence="1" type="ORF">MRB53_031849</name>
</gene>
<organism evidence="1 2">
    <name type="scientific">Persea americana</name>
    <name type="common">Avocado</name>
    <dbReference type="NCBI Taxonomy" id="3435"/>
    <lineage>
        <taxon>Eukaryota</taxon>
        <taxon>Viridiplantae</taxon>
        <taxon>Streptophyta</taxon>
        <taxon>Embryophyta</taxon>
        <taxon>Tracheophyta</taxon>
        <taxon>Spermatophyta</taxon>
        <taxon>Magnoliopsida</taxon>
        <taxon>Magnoliidae</taxon>
        <taxon>Laurales</taxon>
        <taxon>Lauraceae</taxon>
        <taxon>Persea</taxon>
    </lineage>
</organism>
<dbReference type="EMBL" id="CM056818">
    <property type="protein sequence ID" value="KAJ8623320.1"/>
    <property type="molecule type" value="Genomic_DNA"/>
</dbReference>